<dbReference type="EMBL" id="JANBUO010001430">
    <property type="protein sequence ID" value="KAJ2798305.1"/>
    <property type="molecule type" value="Genomic_DNA"/>
</dbReference>
<dbReference type="GO" id="GO:0004672">
    <property type="term" value="F:protein kinase activity"/>
    <property type="evidence" value="ECO:0007669"/>
    <property type="project" value="InterPro"/>
</dbReference>
<dbReference type="Proteomes" id="UP001140094">
    <property type="component" value="Unassembled WGS sequence"/>
</dbReference>
<dbReference type="Gene3D" id="1.10.510.10">
    <property type="entry name" value="Transferase(Phosphotransferase) domain 1"/>
    <property type="match status" value="1"/>
</dbReference>
<dbReference type="InterPro" id="IPR040976">
    <property type="entry name" value="Pkinase_fungal"/>
</dbReference>
<dbReference type="PROSITE" id="PS50011">
    <property type="entry name" value="PROTEIN_KINASE_DOM"/>
    <property type="match status" value="1"/>
</dbReference>
<feature type="compositionally biased region" description="Basic and acidic residues" evidence="1">
    <location>
        <begin position="764"/>
        <end position="775"/>
    </location>
</feature>
<organism evidence="3 4">
    <name type="scientific">Coemansia guatemalensis</name>
    <dbReference type="NCBI Taxonomy" id="2761395"/>
    <lineage>
        <taxon>Eukaryota</taxon>
        <taxon>Fungi</taxon>
        <taxon>Fungi incertae sedis</taxon>
        <taxon>Zoopagomycota</taxon>
        <taxon>Kickxellomycotina</taxon>
        <taxon>Kickxellomycetes</taxon>
        <taxon>Kickxellales</taxon>
        <taxon>Kickxellaceae</taxon>
        <taxon>Coemansia</taxon>
    </lineage>
</organism>
<feature type="region of interest" description="Disordered" evidence="1">
    <location>
        <begin position="1"/>
        <end position="22"/>
    </location>
</feature>
<gene>
    <name evidence="3" type="ORF">H4R20_004870</name>
</gene>
<keyword evidence="4" id="KW-1185">Reference proteome</keyword>
<accession>A0A9W8HXV7</accession>
<feature type="compositionally biased region" description="Polar residues" evidence="1">
    <location>
        <begin position="821"/>
        <end position="835"/>
    </location>
</feature>
<name>A0A9W8HXV7_9FUNG</name>
<evidence type="ECO:0000313" key="3">
    <source>
        <dbReference type="EMBL" id="KAJ2798305.1"/>
    </source>
</evidence>
<evidence type="ECO:0000313" key="4">
    <source>
        <dbReference type="Proteomes" id="UP001140094"/>
    </source>
</evidence>
<dbReference type="PANTHER" id="PTHR11909">
    <property type="entry name" value="CASEIN KINASE-RELATED"/>
    <property type="match status" value="1"/>
</dbReference>
<dbReference type="InterPro" id="IPR000719">
    <property type="entry name" value="Prot_kinase_dom"/>
</dbReference>
<sequence length="862" mass="95545">TFTMTLSGPHETPTRGPRHNTTTSRALVDEQQADMASSEQNARLNALVDALDTNQYERLLAFVDDMSAEPQLSSLAIDDNIDGKGSTLQTQDSTPAHRRRSMRIVERSACVGDPVREQRRDRIATEIEERIEYVALGEINSLLNLDDRYRQFDGYSQGLFEDLARFAPAIDSNGLRYRPGAAGENFFADLYCQDGSSKKQKEQALTDYFQHVWQYLCKPKEQWPQVAQVSELTLHDFQTRKVQRTSQQPDGLFCVGSVGSFKAATVVFEAKWTENGDDISHGTLGQIGDYVLNIWHSQFARSYVPVILLHGGEITLMVFTRRNVLVANVGPICGGAGMLNLGPSTIAATLRKLWFYLSLPSDELGNPCKMVSTVKSLRLVPGTADGPGSIEDACGGGDGAIYLGERIGRPVRIVRRATYMHKCKYSNAGTIRKAILKLTWSPKYRLPEGAAYQIIRSACSGLIPEVYSSGVLVPDSFGYRLEYAVIEDCGETLEEYAKNCHESKDIGAAAFSAKMAEVVRSVSNCLAKAYSAGVLHRDISPGNIAINRNGTIKLIDWGCARLRADMTIPNLDAIARRWSYTLDHDAHSELRHDSLTGTHPSMSIQVLGGCTKRSLLHDLESVFFTVLYALATFEKAFGDKNEDRPLGFSYLGHKETAALRVGCLASSKYYCMQFGVTACSDDIKDVMDAMYDALYCQNGQFIGGDLLVHSDWDRPIRPNQVSSFMDSELFLEALTLNPEHADKDDQGSKLCDSMLERMDIESVDGKATEHCESPKLARRRVAGTKRRKQISPPLATNVDEGRKPRQPQRTRRVQPAAEVGQASQGQSNAGSTRPLRSNRFRGLSRGPNTRSQSKASKRHKPY</sequence>
<reference evidence="3" key="1">
    <citation type="submission" date="2022-07" db="EMBL/GenBank/DDBJ databases">
        <title>Phylogenomic reconstructions and comparative analyses of Kickxellomycotina fungi.</title>
        <authorList>
            <person name="Reynolds N.K."/>
            <person name="Stajich J.E."/>
            <person name="Barry K."/>
            <person name="Grigoriev I.V."/>
            <person name="Crous P."/>
            <person name="Smith M.E."/>
        </authorList>
    </citation>
    <scope>NUCLEOTIDE SEQUENCE</scope>
    <source>
        <strain evidence="3">NRRL 1565</strain>
    </source>
</reference>
<evidence type="ECO:0000256" key="1">
    <source>
        <dbReference type="SAM" id="MobiDB-lite"/>
    </source>
</evidence>
<feature type="non-terminal residue" evidence="3">
    <location>
        <position position="1"/>
    </location>
</feature>
<feature type="region of interest" description="Disordered" evidence="1">
    <location>
        <begin position="77"/>
        <end position="100"/>
    </location>
</feature>
<protein>
    <recommendedName>
        <fullName evidence="2">Protein kinase domain-containing protein</fullName>
    </recommendedName>
</protein>
<dbReference type="AlphaFoldDB" id="A0A9W8HXV7"/>
<feature type="compositionally biased region" description="Basic residues" evidence="1">
    <location>
        <begin position="776"/>
        <end position="789"/>
    </location>
</feature>
<dbReference type="InterPro" id="IPR011009">
    <property type="entry name" value="Kinase-like_dom_sf"/>
</dbReference>
<dbReference type="Pfam" id="PF17667">
    <property type="entry name" value="Pkinase_fungal"/>
    <property type="match status" value="2"/>
</dbReference>
<proteinExistence type="predicted"/>
<feature type="region of interest" description="Disordered" evidence="1">
    <location>
        <begin position="764"/>
        <end position="862"/>
    </location>
</feature>
<dbReference type="InterPro" id="IPR050235">
    <property type="entry name" value="CK1_Ser-Thr_kinase"/>
</dbReference>
<dbReference type="SUPFAM" id="SSF56112">
    <property type="entry name" value="Protein kinase-like (PK-like)"/>
    <property type="match status" value="1"/>
</dbReference>
<dbReference type="OrthoDB" id="5592585at2759"/>
<comment type="caution">
    <text evidence="3">The sequence shown here is derived from an EMBL/GenBank/DDBJ whole genome shotgun (WGS) entry which is preliminary data.</text>
</comment>
<dbReference type="GO" id="GO:0005524">
    <property type="term" value="F:ATP binding"/>
    <property type="evidence" value="ECO:0007669"/>
    <property type="project" value="InterPro"/>
</dbReference>
<evidence type="ECO:0000259" key="2">
    <source>
        <dbReference type="PROSITE" id="PS50011"/>
    </source>
</evidence>
<feature type="domain" description="Protein kinase" evidence="2">
    <location>
        <begin position="387"/>
        <end position="731"/>
    </location>
</feature>